<dbReference type="Gene3D" id="3.40.30.10">
    <property type="entry name" value="Glutaredoxin"/>
    <property type="match status" value="1"/>
</dbReference>
<keyword evidence="5" id="KW-1185">Reference proteome</keyword>
<sequence>MILKPKFHIFVCASSRLTGEQKGMCMTKGTVRIVNEFISEFQEREIEDDVMITTMGCLGICGKGPVVIIYPEGIWYGKVTPDDVEEIVESHIEKGKVVERLLI</sequence>
<dbReference type="RefSeq" id="WP_330571391.1">
    <property type="nucleotide sequence ID" value="NZ_CP058648.1"/>
</dbReference>
<dbReference type="EMBL" id="SLYC01000008">
    <property type="protein sequence ID" value="TCQ03735.1"/>
    <property type="molecule type" value="Genomic_DNA"/>
</dbReference>
<keyword evidence="1" id="KW-0479">Metal-binding</keyword>
<keyword evidence="2" id="KW-0408">Iron</keyword>
<dbReference type="SUPFAM" id="SSF52833">
    <property type="entry name" value="Thioredoxin-like"/>
    <property type="match status" value="1"/>
</dbReference>
<protein>
    <submittedName>
        <fullName evidence="4">(2Fe-2S) ferredoxin</fullName>
    </submittedName>
</protein>
<accession>A0A4R2TQZ3</accession>
<dbReference type="CDD" id="cd02980">
    <property type="entry name" value="TRX_Fd_family"/>
    <property type="match status" value="1"/>
</dbReference>
<evidence type="ECO:0000256" key="2">
    <source>
        <dbReference type="ARBA" id="ARBA00023004"/>
    </source>
</evidence>
<comment type="caution">
    <text evidence="4">The sequence shown here is derived from an EMBL/GenBank/DDBJ whole genome shotgun (WGS) entry which is preliminary data.</text>
</comment>
<organism evidence="4 5">
    <name type="scientific">Serpentinicella alkaliphila</name>
    <dbReference type="NCBI Taxonomy" id="1734049"/>
    <lineage>
        <taxon>Bacteria</taxon>
        <taxon>Bacillati</taxon>
        <taxon>Bacillota</taxon>
        <taxon>Clostridia</taxon>
        <taxon>Peptostreptococcales</taxon>
        <taxon>Natronincolaceae</taxon>
        <taxon>Serpentinicella</taxon>
    </lineage>
</organism>
<dbReference type="InterPro" id="IPR048109">
    <property type="entry name" value="Fdxn_Clost-type"/>
</dbReference>
<dbReference type="InterPro" id="IPR036249">
    <property type="entry name" value="Thioredoxin-like_sf"/>
</dbReference>
<dbReference type="AlphaFoldDB" id="A0A4R2TQZ3"/>
<reference evidence="4 5" key="1">
    <citation type="submission" date="2019-03" db="EMBL/GenBank/DDBJ databases">
        <title>Genomic Encyclopedia of Type Strains, Phase IV (KMG-IV): sequencing the most valuable type-strain genomes for metagenomic binning, comparative biology and taxonomic classification.</title>
        <authorList>
            <person name="Goeker M."/>
        </authorList>
    </citation>
    <scope>NUCLEOTIDE SEQUENCE [LARGE SCALE GENOMIC DNA]</scope>
    <source>
        <strain evidence="4 5">DSM 100013</strain>
    </source>
</reference>
<evidence type="ECO:0000256" key="1">
    <source>
        <dbReference type="ARBA" id="ARBA00022723"/>
    </source>
</evidence>
<name>A0A4R2TQZ3_9FIRM</name>
<evidence type="ECO:0000256" key="3">
    <source>
        <dbReference type="ARBA" id="ARBA00023014"/>
    </source>
</evidence>
<dbReference type="NCBIfam" id="NF041612">
    <property type="entry name" value="fdxn_Clost"/>
    <property type="match status" value="1"/>
</dbReference>
<keyword evidence="3" id="KW-0411">Iron-sulfur</keyword>
<gene>
    <name evidence="4" type="ORF">EDD79_100852</name>
</gene>
<dbReference type="PANTHER" id="PTHR43578">
    <property type="entry name" value="NADH-QUINONE OXIDOREDUCTASE SUBUNIT F"/>
    <property type="match status" value="1"/>
</dbReference>
<dbReference type="PANTHER" id="PTHR43578:SF3">
    <property type="entry name" value="NADH-QUINONE OXIDOREDUCTASE SUBUNIT F"/>
    <property type="match status" value="1"/>
</dbReference>
<dbReference type="Pfam" id="PF01257">
    <property type="entry name" value="2Fe-2S_thioredx"/>
    <property type="match status" value="1"/>
</dbReference>
<evidence type="ECO:0000313" key="4">
    <source>
        <dbReference type="EMBL" id="TCQ03735.1"/>
    </source>
</evidence>
<dbReference type="GO" id="GO:0051536">
    <property type="term" value="F:iron-sulfur cluster binding"/>
    <property type="evidence" value="ECO:0007669"/>
    <property type="project" value="UniProtKB-KW"/>
</dbReference>
<dbReference type="Proteomes" id="UP000295504">
    <property type="component" value="Unassembled WGS sequence"/>
</dbReference>
<evidence type="ECO:0000313" key="5">
    <source>
        <dbReference type="Proteomes" id="UP000295504"/>
    </source>
</evidence>
<dbReference type="GO" id="GO:0046872">
    <property type="term" value="F:metal ion binding"/>
    <property type="evidence" value="ECO:0007669"/>
    <property type="project" value="UniProtKB-KW"/>
</dbReference>
<proteinExistence type="predicted"/>